<name>A0A964TEK8_9FLAO</name>
<comment type="caution">
    <text evidence="1">The sequence shown here is derived from an EMBL/GenBank/DDBJ whole genome shotgun (WGS) entry which is preliminary data.</text>
</comment>
<dbReference type="Proteomes" id="UP000667650">
    <property type="component" value="Unassembled WGS sequence"/>
</dbReference>
<dbReference type="AlphaFoldDB" id="A0A964TEK8"/>
<evidence type="ECO:0000313" key="1">
    <source>
        <dbReference type="EMBL" id="NAY93484.1"/>
    </source>
</evidence>
<evidence type="ECO:0008006" key="3">
    <source>
        <dbReference type="Google" id="ProtNLM"/>
    </source>
</evidence>
<gene>
    <name evidence="1" type="ORF">GTQ34_16350</name>
</gene>
<evidence type="ECO:0000313" key="2">
    <source>
        <dbReference type="Proteomes" id="UP000667650"/>
    </source>
</evidence>
<dbReference type="EMBL" id="JAAABI010000013">
    <property type="protein sequence ID" value="NAY93484.1"/>
    <property type="molecule type" value="Genomic_DNA"/>
</dbReference>
<accession>A0A964TEK8</accession>
<protein>
    <recommendedName>
        <fullName evidence="3">TonB C-terminal domain-containing protein</fullName>
    </recommendedName>
</protein>
<dbReference type="SUPFAM" id="SSF74653">
    <property type="entry name" value="TolA/TonB C-terminal domain"/>
    <property type="match status" value="1"/>
</dbReference>
<sequence>MLTLLLPFLGLAQIPKGHFLDSDLEIKPFKQESEGLYHYAILSELPFENNCPKRQSEKKRIICAEDRLSDLLKNEMTLESDYKGRVYIYLTVNKEAEIEDIHVTSYPNSNDINEIVQSAAENLSVKPARYNGEIVKARLWTFLALE</sequence>
<keyword evidence="2" id="KW-1185">Reference proteome</keyword>
<proteinExistence type="predicted"/>
<organism evidence="1 2">
    <name type="scientific">Flagellimonas ochracea</name>
    <dbReference type="NCBI Taxonomy" id="2696472"/>
    <lineage>
        <taxon>Bacteria</taxon>
        <taxon>Pseudomonadati</taxon>
        <taxon>Bacteroidota</taxon>
        <taxon>Flavobacteriia</taxon>
        <taxon>Flavobacteriales</taxon>
        <taxon>Flavobacteriaceae</taxon>
        <taxon>Flagellimonas</taxon>
    </lineage>
</organism>
<dbReference type="RefSeq" id="WP_166524894.1">
    <property type="nucleotide sequence ID" value="NZ_JAAABI010000013.1"/>
</dbReference>
<reference evidence="1" key="1">
    <citation type="submission" date="2020-01" db="EMBL/GenBank/DDBJ databases">
        <title>Muricauda ochracea sp. nov., isolated from a tidal flat of Garorim bay in Korea.</title>
        <authorList>
            <person name="Kim D."/>
            <person name="Yoo Y."/>
            <person name="Kim J.-J."/>
        </authorList>
    </citation>
    <scope>NUCLEOTIDE SEQUENCE</scope>
    <source>
        <strain evidence="1">JGD-17</strain>
    </source>
</reference>